<dbReference type="AlphaFoldDB" id="A0A1C3U7Y9"/>
<dbReference type="GO" id="GO:0005524">
    <property type="term" value="F:ATP binding"/>
    <property type="evidence" value="ECO:0007669"/>
    <property type="project" value="UniProtKB-KW"/>
</dbReference>
<dbReference type="Pfam" id="PF02706">
    <property type="entry name" value="Wzz"/>
    <property type="match status" value="1"/>
</dbReference>
<dbReference type="EMBL" id="FMAG01000001">
    <property type="protein sequence ID" value="SCB11593.1"/>
    <property type="molecule type" value="Genomic_DNA"/>
</dbReference>
<dbReference type="InterPro" id="IPR005702">
    <property type="entry name" value="Wzc-like_C"/>
</dbReference>
<evidence type="ECO:0000259" key="19">
    <source>
        <dbReference type="Pfam" id="PF13614"/>
    </source>
</evidence>
<evidence type="ECO:0000256" key="6">
    <source>
        <dbReference type="ARBA" id="ARBA00022519"/>
    </source>
</evidence>
<dbReference type="PANTHER" id="PTHR32309:SF13">
    <property type="entry name" value="FERRIC ENTEROBACTIN TRANSPORT PROTEIN FEPE"/>
    <property type="match status" value="1"/>
</dbReference>
<evidence type="ECO:0000256" key="10">
    <source>
        <dbReference type="ARBA" id="ARBA00022777"/>
    </source>
</evidence>
<evidence type="ECO:0000256" key="15">
    <source>
        <dbReference type="ARBA" id="ARBA00051245"/>
    </source>
</evidence>
<keyword evidence="22" id="KW-1185">Reference proteome</keyword>
<keyword evidence="13 17" id="KW-0472">Membrane</keyword>
<dbReference type="GO" id="GO:0005886">
    <property type="term" value="C:plasma membrane"/>
    <property type="evidence" value="ECO:0007669"/>
    <property type="project" value="UniProtKB-SubCell"/>
</dbReference>
<evidence type="ECO:0000256" key="9">
    <source>
        <dbReference type="ARBA" id="ARBA00022741"/>
    </source>
</evidence>
<keyword evidence="9" id="KW-0547">Nucleotide-binding</keyword>
<keyword evidence="14" id="KW-0829">Tyrosine-protein kinase</keyword>
<organism evidence="21 22">
    <name type="scientific">Rhizobium multihospitium</name>
    <dbReference type="NCBI Taxonomy" id="410764"/>
    <lineage>
        <taxon>Bacteria</taxon>
        <taxon>Pseudomonadati</taxon>
        <taxon>Pseudomonadota</taxon>
        <taxon>Alphaproteobacteria</taxon>
        <taxon>Hyphomicrobiales</taxon>
        <taxon>Rhizobiaceae</taxon>
        <taxon>Rhizobium/Agrobacterium group</taxon>
        <taxon>Rhizobium</taxon>
    </lineage>
</organism>
<evidence type="ECO:0000259" key="20">
    <source>
        <dbReference type="Pfam" id="PF13807"/>
    </source>
</evidence>
<feature type="coiled-coil region" evidence="16">
    <location>
        <begin position="234"/>
        <end position="261"/>
    </location>
</feature>
<keyword evidence="7" id="KW-0808">Transferase</keyword>
<dbReference type="Proteomes" id="UP000199101">
    <property type="component" value="Unassembled WGS sequence"/>
</dbReference>
<keyword evidence="10" id="KW-0418">Kinase</keyword>
<evidence type="ECO:0000313" key="21">
    <source>
        <dbReference type="EMBL" id="SCB11593.1"/>
    </source>
</evidence>
<dbReference type="InterPro" id="IPR027417">
    <property type="entry name" value="P-loop_NTPase"/>
</dbReference>
<dbReference type="Pfam" id="PF13614">
    <property type="entry name" value="AAA_31"/>
    <property type="match status" value="1"/>
</dbReference>
<dbReference type="PANTHER" id="PTHR32309">
    <property type="entry name" value="TYROSINE-PROTEIN KINASE"/>
    <property type="match status" value="1"/>
</dbReference>
<evidence type="ECO:0000256" key="11">
    <source>
        <dbReference type="ARBA" id="ARBA00022840"/>
    </source>
</evidence>
<evidence type="ECO:0000256" key="8">
    <source>
        <dbReference type="ARBA" id="ARBA00022692"/>
    </source>
</evidence>
<evidence type="ECO:0000256" key="16">
    <source>
        <dbReference type="SAM" id="Coils"/>
    </source>
</evidence>
<dbReference type="Gene3D" id="3.40.50.300">
    <property type="entry name" value="P-loop containing nucleotide triphosphate hydrolases"/>
    <property type="match status" value="1"/>
</dbReference>
<keyword evidence="5" id="KW-1003">Cell membrane</keyword>
<feature type="coiled-coil region" evidence="16">
    <location>
        <begin position="378"/>
        <end position="436"/>
    </location>
</feature>
<keyword evidence="11" id="KW-0067">ATP-binding</keyword>
<dbReference type="InterPro" id="IPR003856">
    <property type="entry name" value="LPS_length_determ_N"/>
</dbReference>
<dbReference type="SUPFAM" id="SSF52540">
    <property type="entry name" value="P-loop containing nucleoside triphosphate hydrolases"/>
    <property type="match status" value="1"/>
</dbReference>
<evidence type="ECO:0000256" key="7">
    <source>
        <dbReference type="ARBA" id="ARBA00022679"/>
    </source>
</evidence>
<evidence type="ECO:0000256" key="12">
    <source>
        <dbReference type="ARBA" id="ARBA00022989"/>
    </source>
</evidence>
<keyword evidence="6" id="KW-0997">Cell inner membrane</keyword>
<evidence type="ECO:0000313" key="22">
    <source>
        <dbReference type="Proteomes" id="UP000199101"/>
    </source>
</evidence>
<dbReference type="CDD" id="cd05387">
    <property type="entry name" value="BY-kinase"/>
    <property type="match status" value="1"/>
</dbReference>
<dbReference type="GO" id="GO:0004715">
    <property type="term" value="F:non-membrane spanning protein tyrosine kinase activity"/>
    <property type="evidence" value="ECO:0007669"/>
    <property type="project" value="UniProtKB-EC"/>
</dbReference>
<comment type="similarity">
    <text evidence="3">Belongs to the etk/wzc family.</text>
</comment>
<comment type="similarity">
    <text evidence="2">Belongs to the CpsD/CapB family.</text>
</comment>
<protein>
    <recommendedName>
        <fullName evidence="4">non-specific protein-tyrosine kinase</fullName>
        <ecNumber evidence="4">2.7.10.2</ecNumber>
    </recommendedName>
</protein>
<reference evidence="22" key="1">
    <citation type="submission" date="2016-08" db="EMBL/GenBank/DDBJ databases">
        <authorList>
            <person name="Varghese N."/>
            <person name="Submissions Spin"/>
        </authorList>
    </citation>
    <scope>NUCLEOTIDE SEQUENCE [LARGE SCALE GENOMIC DNA]</scope>
    <source>
        <strain evidence="22">HAMBI 2975</strain>
    </source>
</reference>
<evidence type="ECO:0000256" key="17">
    <source>
        <dbReference type="SAM" id="Phobius"/>
    </source>
</evidence>
<keyword evidence="8 17" id="KW-0812">Transmembrane</keyword>
<evidence type="ECO:0000256" key="13">
    <source>
        <dbReference type="ARBA" id="ARBA00023136"/>
    </source>
</evidence>
<accession>A0A1C3U7Y9</accession>
<dbReference type="STRING" id="410764.GA0061103_1680"/>
<evidence type="ECO:0000256" key="1">
    <source>
        <dbReference type="ARBA" id="ARBA00004429"/>
    </source>
</evidence>
<feature type="domain" description="AAA" evidence="19">
    <location>
        <begin position="588"/>
        <end position="716"/>
    </location>
</feature>
<evidence type="ECO:0000256" key="5">
    <source>
        <dbReference type="ARBA" id="ARBA00022475"/>
    </source>
</evidence>
<keyword evidence="16" id="KW-0175">Coiled coil</keyword>
<keyword evidence="12 17" id="KW-1133">Transmembrane helix</keyword>
<dbReference type="NCBIfam" id="TIGR01005">
    <property type="entry name" value="eps_transp_fam"/>
    <property type="match status" value="1"/>
</dbReference>
<evidence type="ECO:0000256" key="14">
    <source>
        <dbReference type="ARBA" id="ARBA00023137"/>
    </source>
</evidence>
<dbReference type="InterPro" id="IPR050445">
    <property type="entry name" value="Bact_polysacc_biosynth/exp"/>
</dbReference>
<dbReference type="InterPro" id="IPR005700">
    <property type="entry name" value="EPS_ExoP-like"/>
</dbReference>
<comment type="subcellular location">
    <subcellularLocation>
        <location evidence="1">Cell inner membrane</location>
        <topology evidence="1">Multi-pass membrane protein</topology>
    </subcellularLocation>
</comment>
<dbReference type="Pfam" id="PF13807">
    <property type="entry name" value="GNVR"/>
    <property type="match status" value="1"/>
</dbReference>
<comment type="catalytic activity">
    <reaction evidence="15">
        <text>L-tyrosyl-[protein] + ATP = O-phospho-L-tyrosyl-[protein] + ADP + H(+)</text>
        <dbReference type="Rhea" id="RHEA:10596"/>
        <dbReference type="Rhea" id="RHEA-COMP:10136"/>
        <dbReference type="Rhea" id="RHEA-COMP:20101"/>
        <dbReference type="ChEBI" id="CHEBI:15378"/>
        <dbReference type="ChEBI" id="CHEBI:30616"/>
        <dbReference type="ChEBI" id="CHEBI:46858"/>
        <dbReference type="ChEBI" id="CHEBI:61978"/>
        <dbReference type="ChEBI" id="CHEBI:456216"/>
        <dbReference type="EC" id="2.7.10.2"/>
    </reaction>
</comment>
<proteinExistence type="inferred from homology"/>
<feature type="transmembrane region" description="Helical" evidence="17">
    <location>
        <begin position="49"/>
        <end position="68"/>
    </location>
</feature>
<sequence>MAIVHSGFSDKVVAMHQKNFTFHSALPQAESQDSFIDLDRLMAVVIRRIRTIIFAVAAFVILAVAYLLTATSSYTSMTQILLDETMTKYAEDQPPAASSQQADMEIASAVEILKSNEMALRVVDTAGLSDNNTLLNPPVSPAALLKSGVSLIVSVFTPGRPPMTPEEQREAQRQKVAAVLQDNLKVERVTRSSVVAVSFSSTDKRLAAKVTSAYADAYLTDQLNANFDATERASVWLQERLNDLRQRAQEASLEVEKYKADNGLTSTGGELMSEQQISDLNKQLIIAQADTASAAARYNQYKSIIDQGPDNAVKNATISSSSTDNSVLQDLKTRYLAVEKREQDVTQNFGADHPQAVALKAERQDITRQIYQVLQQLTASYKNELDVAQSRAESLRESIDKVVGKNSEANKSLVHLNELNQKASALKTLYESYLGRFEQATQQRSFPIAKARVISVAGVPTAPSSPKKTLVMALSVILGLMVGCGVAAFQEFRDRFFRVEADVRAALGLKFLGYLPLLGQQSKNNKNKKKSRKADAGAEPITAEEGENGVAFERMMRISVEAPRSIFAETLRNAKLASDVMLQGRADRVIGVVSALPGEGKSTTAANFAALLASSGKRTLLIDADLRNPGLSRTLKTPPQAGLIEAVLGEVPWTNAVKVDPRTKLAILPVAVRDQLLHTSELLSSQGMQHLMENARKMFDYIIVDLAPLGPVIDAKAFAPQVDAFLLVTEWGATPTNLVRDVLEQEPQINSRILGVILNKTDMSELPRYSDFGGTERYRQKYVSYYTEAQPRAQVDA</sequence>
<gene>
    <name evidence="21" type="ORF">GA0061103_1680</name>
</gene>
<dbReference type="InterPro" id="IPR032807">
    <property type="entry name" value="GNVR"/>
</dbReference>
<feature type="domain" description="Polysaccharide chain length determinant N-terminal" evidence="18">
    <location>
        <begin position="36"/>
        <end position="124"/>
    </location>
</feature>
<dbReference type="InterPro" id="IPR025669">
    <property type="entry name" value="AAA_dom"/>
</dbReference>
<dbReference type="NCBIfam" id="TIGR01007">
    <property type="entry name" value="eps_fam"/>
    <property type="match status" value="1"/>
</dbReference>
<evidence type="ECO:0000259" key="18">
    <source>
        <dbReference type="Pfam" id="PF02706"/>
    </source>
</evidence>
<evidence type="ECO:0000256" key="4">
    <source>
        <dbReference type="ARBA" id="ARBA00011903"/>
    </source>
</evidence>
<dbReference type="EC" id="2.7.10.2" evidence="4"/>
<name>A0A1C3U7Y9_9HYPH</name>
<evidence type="ECO:0000256" key="3">
    <source>
        <dbReference type="ARBA" id="ARBA00008883"/>
    </source>
</evidence>
<evidence type="ECO:0000256" key="2">
    <source>
        <dbReference type="ARBA" id="ARBA00007316"/>
    </source>
</evidence>
<feature type="domain" description="Tyrosine-protein kinase G-rich" evidence="20">
    <location>
        <begin position="419"/>
        <end position="491"/>
    </location>
</feature>